<reference evidence="1" key="4">
    <citation type="submission" date="2019-03" db="UniProtKB">
        <authorList>
            <consortium name="EnsemblPlants"/>
        </authorList>
    </citation>
    <scope>IDENTIFICATION</scope>
</reference>
<keyword evidence="2" id="KW-1185">Reference proteome</keyword>
<reference evidence="2" key="2">
    <citation type="journal article" date="2017" name="Nat. Plants">
        <title>The Aegilops tauschii genome reveals multiple impacts of transposons.</title>
        <authorList>
            <person name="Zhao G."/>
            <person name="Zou C."/>
            <person name="Li K."/>
            <person name="Wang K."/>
            <person name="Li T."/>
            <person name="Gao L."/>
            <person name="Zhang X."/>
            <person name="Wang H."/>
            <person name="Yang Z."/>
            <person name="Liu X."/>
            <person name="Jiang W."/>
            <person name="Mao L."/>
            <person name="Kong X."/>
            <person name="Jiao Y."/>
            <person name="Jia J."/>
        </authorList>
    </citation>
    <scope>NUCLEOTIDE SEQUENCE [LARGE SCALE GENOMIC DNA]</scope>
    <source>
        <strain evidence="2">cv. AL8/78</strain>
    </source>
</reference>
<dbReference type="EnsemblPlants" id="AET3Gv20506500.7">
    <property type="protein sequence ID" value="AET3Gv20506500.7"/>
    <property type="gene ID" value="AET3Gv20506500"/>
</dbReference>
<name>A0A453EXJ4_AEGTS</name>
<organism evidence="1 2">
    <name type="scientific">Aegilops tauschii subsp. strangulata</name>
    <name type="common">Goatgrass</name>
    <dbReference type="NCBI Taxonomy" id="200361"/>
    <lineage>
        <taxon>Eukaryota</taxon>
        <taxon>Viridiplantae</taxon>
        <taxon>Streptophyta</taxon>
        <taxon>Embryophyta</taxon>
        <taxon>Tracheophyta</taxon>
        <taxon>Spermatophyta</taxon>
        <taxon>Magnoliopsida</taxon>
        <taxon>Liliopsida</taxon>
        <taxon>Poales</taxon>
        <taxon>Poaceae</taxon>
        <taxon>BOP clade</taxon>
        <taxon>Pooideae</taxon>
        <taxon>Triticodae</taxon>
        <taxon>Triticeae</taxon>
        <taxon>Triticinae</taxon>
        <taxon>Aegilops</taxon>
    </lineage>
</organism>
<reference evidence="1" key="5">
    <citation type="journal article" date="2021" name="G3 (Bethesda)">
        <title>Aegilops tauschii genome assembly Aet v5.0 features greater sequence contiguity and improved annotation.</title>
        <authorList>
            <person name="Wang L."/>
            <person name="Zhu T."/>
            <person name="Rodriguez J.C."/>
            <person name="Deal K.R."/>
            <person name="Dubcovsky J."/>
            <person name="McGuire P.E."/>
            <person name="Lux T."/>
            <person name="Spannagl M."/>
            <person name="Mayer K.F.X."/>
            <person name="Baldrich P."/>
            <person name="Meyers B.C."/>
            <person name="Huo N."/>
            <person name="Gu Y.Q."/>
            <person name="Zhou H."/>
            <person name="Devos K.M."/>
            <person name="Bennetzen J.L."/>
            <person name="Unver T."/>
            <person name="Budak H."/>
            <person name="Gulick P.J."/>
            <person name="Galiba G."/>
            <person name="Kalapos B."/>
            <person name="Nelson D.R."/>
            <person name="Li P."/>
            <person name="You F.M."/>
            <person name="Luo M.C."/>
            <person name="Dvorak J."/>
        </authorList>
    </citation>
    <scope>NUCLEOTIDE SEQUENCE [LARGE SCALE GENOMIC DNA]</scope>
    <source>
        <strain evidence="1">cv. AL8/78</strain>
    </source>
</reference>
<reference evidence="1" key="3">
    <citation type="journal article" date="2017" name="Nature">
        <title>Genome sequence of the progenitor of the wheat D genome Aegilops tauschii.</title>
        <authorList>
            <person name="Luo M.C."/>
            <person name="Gu Y.Q."/>
            <person name="Puiu D."/>
            <person name="Wang H."/>
            <person name="Twardziok S.O."/>
            <person name="Deal K.R."/>
            <person name="Huo N."/>
            <person name="Zhu T."/>
            <person name="Wang L."/>
            <person name="Wang Y."/>
            <person name="McGuire P.E."/>
            <person name="Liu S."/>
            <person name="Long H."/>
            <person name="Ramasamy R.K."/>
            <person name="Rodriguez J.C."/>
            <person name="Van S.L."/>
            <person name="Yuan L."/>
            <person name="Wang Z."/>
            <person name="Xia Z."/>
            <person name="Xiao L."/>
            <person name="Anderson O.D."/>
            <person name="Ouyang S."/>
            <person name="Liang Y."/>
            <person name="Zimin A.V."/>
            <person name="Pertea G."/>
            <person name="Qi P."/>
            <person name="Bennetzen J.L."/>
            <person name="Dai X."/>
            <person name="Dawson M.W."/>
            <person name="Muller H.G."/>
            <person name="Kugler K."/>
            <person name="Rivarola-Duarte L."/>
            <person name="Spannagl M."/>
            <person name="Mayer K.F.X."/>
            <person name="Lu F.H."/>
            <person name="Bevan M.W."/>
            <person name="Leroy P."/>
            <person name="Li P."/>
            <person name="You F.M."/>
            <person name="Sun Q."/>
            <person name="Liu Z."/>
            <person name="Lyons E."/>
            <person name="Wicker T."/>
            <person name="Salzberg S.L."/>
            <person name="Devos K.M."/>
            <person name="Dvorak J."/>
        </authorList>
    </citation>
    <scope>NUCLEOTIDE SEQUENCE [LARGE SCALE GENOMIC DNA]</scope>
    <source>
        <strain evidence="1">cv. AL8/78</strain>
    </source>
</reference>
<dbReference type="Gramene" id="AET3Gv20506500.7">
    <property type="protein sequence ID" value="AET3Gv20506500.7"/>
    <property type="gene ID" value="AET3Gv20506500"/>
</dbReference>
<evidence type="ECO:0000313" key="2">
    <source>
        <dbReference type="Proteomes" id="UP000015105"/>
    </source>
</evidence>
<reference evidence="2" key="1">
    <citation type="journal article" date="2014" name="Science">
        <title>Ancient hybridizations among the ancestral genomes of bread wheat.</title>
        <authorList>
            <consortium name="International Wheat Genome Sequencing Consortium,"/>
            <person name="Marcussen T."/>
            <person name="Sandve S.R."/>
            <person name="Heier L."/>
            <person name="Spannagl M."/>
            <person name="Pfeifer M."/>
            <person name="Jakobsen K.S."/>
            <person name="Wulff B.B."/>
            <person name="Steuernagel B."/>
            <person name="Mayer K.F."/>
            <person name="Olsen O.A."/>
        </authorList>
    </citation>
    <scope>NUCLEOTIDE SEQUENCE [LARGE SCALE GENOMIC DNA]</scope>
    <source>
        <strain evidence="2">cv. AL8/78</strain>
    </source>
</reference>
<dbReference type="Gramene" id="AET3Gv20506500.21">
    <property type="protein sequence ID" value="AET3Gv20506500.21"/>
    <property type="gene ID" value="AET3Gv20506500"/>
</dbReference>
<protein>
    <submittedName>
        <fullName evidence="1">Uncharacterized protein</fullName>
    </submittedName>
</protein>
<dbReference type="Proteomes" id="UP000015105">
    <property type="component" value="Chromosome 3D"/>
</dbReference>
<proteinExistence type="predicted"/>
<dbReference type="EnsemblPlants" id="AET3Gv20506500.21">
    <property type="protein sequence ID" value="AET3Gv20506500.21"/>
    <property type="gene ID" value="AET3Gv20506500"/>
</dbReference>
<evidence type="ECO:0000313" key="1">
    <source>
        <dbReference type="EnsemblPlants" id="AET3Gv20506500.7"/>
    </source>
</evidence>
<accession>A0A453EXJ4</accession>
<dbReference type="AlphaFoldDB" id="A0A453EXJ4"/>
<sequence>MQTPQAPSFGEASAHARRGRPVQQGAFAESAVVSGACVIACYMLLLRTCACLVGVCCVSCHAHLRCAG</sequence>